<feature type="non-terminal residue" evidence="5">
    <location>
        <position position="76"/>
    </location>
</feature>
<dbReference type="GO" id="GO:0016491">
    <property type="term" value="F:oxidoreductase activity"/>
    <property type="evidence" value="ECO:0007669"/>
    <property type="project" value="InterPro"/>
</dbReference>
<evidence type="ECO:0000259" key="4">
    <source>
        <dbReference type="Pfam" id="PF07992"/>
    </source>
</evidence>
<dbReference type="InterPro" id="IPR050260">
    <property type="entry name" value="FAD-bd_OxRdtase"/>
</dbReference>
<evidence type="ECO:0000256" key="1">
    <source>
        <dbReference type="ARBA" id="ARBA00001974"/>
    </source>
</evidence>
<evidence type="ECO:0000256" key="2">
    <source>
        <dbReference type="ARBA" id="ARBA00022630"/>
    </source>
</evidence>
<dbReference type="InterPro" id="IPR036188">
    <property type="entry name" value="FAD/NAD-bd_sf"/>
</dbReference>
<dbReference type="Pfam" id="PF07992">
    <property type="entry name" value="Pyr_redox_2"/>
    <property type="match status" value="1"/>
</dbReference>
<accession>A0A1E7L7M5</accession>
<dbReference type="Gene3D" id="3.50.50.60">
    <property type="entry name" value="FAD/NAD(P)-binding domain"/>
    <property type="match status" value="1"/>
</dbReference>
<organism evidence="5 6">
    <name type="scientific">Streptomyces nanshensis</name>
    <dbReference type="NCBI Taxonomy" id="518642"/>
    <lineage>
        <taxon>Bacteria</taxon>
        <taxon>Bacillati</taxon>
        <taxon>Actinomycetota</taxon>
        <taxon>Actinomycetes</taxon>
        <taxon>Kitasatosporales</taxon>
        <taxon>Streptomycetaceae</taxon>
        <taxon>Streptomyces</taxon>
    </lineage>
</organism>
<comment type="caution">
    <text evidence="5">The sequence shown here is derived from an EMBL/GenBank/DDBJ whole genome shotgun (WGS) entry which is preliminary data.</text>
</comment>
<feature type="non-terminal residue" evidence="5">
    <location>
        <position position="1"/>
    </location>
</feature>
<dbReference type="InterPro" id="IPR023753">
    <property type="entry name" value="FAD/NAD-binding_dom"/>
</dbReference>
<sequence>LVYDVLVLATGAEPVLPPLRGLFTSEGGELPAGVRALRTLDDCLALREAARPGLPAVVVGGGPLGVSAARALASRG</sequence>
<evidence type="ECO:0000313" key="6">
    <source>
        <dbReference type="Proteomes" id="UP000176005"/>
    </source>
</evidence>
<keyword evidence="6" id="KW-1185">Reference proteome</keyword>
<keyword evidence="2" id="KW-0285">Flavoprotein</keyword>
<protein>
    <recommendedName>
        <fullName evidence="4">FAD/NAD(P)-binding domain-containing protein</fullName>
    </recommendedName>
</protein>
<gene>
    <name evidence="5" type="ORF">AN218_09370</name>
</gene>
<dbReference type="PANTHER" id="PTHR43429:SF3">
    <property type="entry name" value="NITRITE REDUCTASE [NAD(P)H]"/>
    <property type="match status" value="1"/>
</dbReference>
<proteinExistence type="predicted"/>
<dbReference type="SUPFAM" id="SSF51905">
    <property type="entry name" value="FAD/NAD(P)-binding domain"/>
    <property type="match status" value="1"/>
</dbReference>
<reference evidence="5 6" key="1">
    <citation type="journal article" date="2016" name="Front. Microbiol.">
        <title>Comparative Genomics Analysis of Streptomyces Species Reveals Their Adaptation to the Marine Environment and Their Diversity at the Genomic Level.</title>
        <authorList>
            <person name="Tian X."/>
            <person name="Zhang Z."/>
            <person name="Yang T."/>
            <person name="Chen M."/>
            <person name="Li J."/>
            <person name="Chen F."/>
            <person name="Yang J."/>
            <person name="Li W."/>
            <person name="Zhang B."/>
            <person name="Zhang Z."/>
            <person name="Wu J."/>
            <person name="Zhang C."/>
            <person name="Long L."/>
            <person name="Xiao J."/>
        </authorList>
    </citation>
    <scope>NUCLEOTIDE SEQUENCE [LARGE SCALE GENOMIC DNA]</scope>
    <source>
        <strain evidence="5 6">SCSIO 10429</strain>
    </source>
</reference>
<feature type="domain" description="FAD/NAD(P)-binding" evidence="4">
    <location>
        <begin position="2"/>
        <end position="75"/>
    </location>
</feature>
<dbReference type="PATRIC" id="fig|518642.10.peg.2235"/>
<name>A0A1E7L7M5_9ACTN</name>
<dbReference type="Proteomes" id="UP000176005">
    <property type="component" value="Unassembled WGS sequence"/>
</dbReference>
<evidence type="ECO:0000256" key="3">
    <source>
        <dbReference type="ARBA" id="ARBA00022827"/>
    </source>
</evidence>
<comment type="cofactor">
    <cofactor evidence="1">
        <name>FAD</name>
        <dbReference type="ChEBI" id="CHEBI:57692"/>
    </cofactor>
</comment>
<dbReference type="PANTHER" id="PTHR43429">
    <property type="entry name" value="PYRIDINE NUCLEOTIDE-DISULFIDE OXIDOREDUCTASE DOMAIN-CONTAINING"/>
    <property type="match status" value="1"/>
</dbReference>
<dbReference type="AlphaFoldDB" id="A0A1E7L7M5"/>
<evidence type="ECO:0000313" key="5">
    <source>
        <dbReference type="EMBL" id="OEV12217.1"/>
    </source>
</evidence>
<dbReference type="RefSeq" id="WP_244900374.1">
    <property type="nucleotide sequence ID" value="NZ_LJGW01000155.1"/>
</dbReference>
<dbReference type="EMBL" id="LJGW01000155">
    <property type="protein sequence ID" value="OEV12217.1"/>
    <property type="molecule type" value="Genomic_DNA"/>
</dbReference>
<keyword evidence="3" id="KW-0274">FAD</keyword>
<dbReference type="PRINTS" id="PR00368">
    <property type="entry name" value="FADPNR"/>
</dbReference>